<comment type="caution">
    <text evidence="9">The sequence shown here is derived from an EMBL/GenBank/DDBJ whole genome shotgun (WGS) entry which is preliminary data.</text>
</comment>
<dbReference type="InterPro" id="IPR053879">
    <property type="entry name" value="HYDIN_VesB_CFA65-like_Ig"/>
</dbReference>
<feature type="compositionally biased region" description="Basic and acidic residues" evidence="7">
    <location>
        <begin position="2410"/>
        <end position="2419"/>
    </location>
</feature>
<feature type="compositionally biased region" description="Basic and acidic residues" evidence="7">
    <location>
        <begin position="3911"/>
        <end position="3931"/>
    </location>
</feature>
<keyword evidence="10" id="KW-1185">Reference proteome</keyword>
<evidence type="ECO:0000256" key="1">
    <source>
        <dbReference type="ARBA" id="ARBA00004138"/>
    </source>
</evidence>
<proteinExistence type="predicted"/>
<evidence type="ECO:0000259" key="8">
    <source>
        <dbReference type="PROSITE" id="PS50202"/>
    </source>
</evidence>
<feature type="compositionally biased region" description="Polar residues" evidence="7">
    <location>
        <begin position="2646"/>
        <end position="2660"/>
    </location>
</feature>
<dbReference type="GO" id="GO:0005930">
    <property type="term" value="C:axoneme"/>
    <property type="evidence" value="ECO:0007669"/>
    <property type="project" value="TreeGrafter"/>
</dbReference>
<feature type="compositionally biased region" description="Basic and acidic residues" evidence="7">
    <location>
        <begin position="2297"/>
        <end position="2317"/>
    </location>
</feature>
<dbReference type="PANTHER" id="PTHR23053">
    <property type="entry name" value="DLEC1 DELETED IN LUNG AND ESOPHAGEAL CANCER 1"/>
    <property type="match status" value="1"/>
</dbReference>
<accession>A0A813RUD0</accession>
<keyword evidence="5" id="KW-0966">Cell projection</keyword>
<feature type="compositionally biased region" description="Basic and acidic residues" evidence="7">
    <location>
        <begin position="3889"/>
        <end position="3902"/>
    </location>
</feature>
<reference evidence="9" key="1">
    <citation type="submission" date="2021-02" db="EMBL/GenBank/DDBJ databases">
        <authorList>
            <person name="Nowell W R."/>
        </authorList>
    </citation>
    <scope>NUCLEOTIDE SEQUENCE</scope>
    <source>
        <strain evidence="9">Ploen Becks lab</strain>
    </source>
</reference>
<evidence type="ECO:0000313" key="9">
    <source>
        <dbReference type="EMBL" id="CAF0787680.1"/>
    </source>
</evidence>
<dbReference type="GO" id="GO:1904158">
    <property type="term" value="P:axonemal central apparatus assembly"/>
    <property type="evidence" value="ECO:0007669"/>
    <property type="project" value="TreeGrafter"/>
</dbReference>
<name>A0A813RUD0_9BILA</name>
<feature type="compositionally biased region" description="Polar residues" evidence="7">
    <location>
        <begin position="3932"/>
        <end position="3957"/>
    </location>
</feature>
<dbReference type="Gene3D" id="3.40.50.300">
    <property type="entry name" value="P-loop containing nucleotide triphosphate hydrolases"/>
    <property type="match status" value="1"/>
</dbReference>
<dbReference type="Pfam" id="PF17213">
    <property type="entry name" value="Hydin_ADK"/>
    <property type="match status" value="1"/>
</dbReference>
<feature type="region of interest" description="Disordered" evidence="7">
    <location>
        <begin position="2401"/>
        <end position="2488"/>
    </location>
</feature>
<feature type="region of interest" description="Disordered" evidence="7">
    <location>
        <begin position="3849"/>
        <end position="3981"/>
    </location>
</feature>
<evidence type="ECO:0000256" key="6">
    <source>
        <dbReference type="SAM" id="Coils"/>
    </source>
</evidence>
<keyword evidence="6" id="KW-0175">Coiled coil</keyword>
<dbReference type="Pfam" id="PF24291">
    <property type="entry name" value="Ig_CFAP65"/>
    <property type="match status" value="1"/>
</dbReference>
<feature type="region of interest" description="Disordered" evidence="7">
    <location>
        <begin position="2588"/>
        <end position="2680"/>
    </location>
</feature>
<feature type="region of interest" description="Disordered" evidence="7">
    <location>
        <begin position="1501"/>
        <end position="1544"/>
    </location>
</feature>
<dbReference type="InterPro" id="IPR033768">
    <property type="entry name" value="Hydin_ADK"/>
</dbReference>
<feature type="compositionally biased region" description="Polar residues" evidence="7">
    <location>
        <begin position="3964"/>
        <end position="3981"/>
    </location>
</feature>
<evidence type="ECO:0000313" key="10">
    <source>
        <dbReference type="Proteomes" id="UP000663879"/>
    </source>
</evidence>
<feature type="coiled-coil region" evidence="6">
    <location>
        <begin position="343"/>
        <end position="372"/>
    </location>
</feature>
<dbReference type="InterPro" id="IPR056305">
    <property type="entry name" value="Ig_CFAP65_10th"/>
</dbReference>
<dbReference type="GO" id="GO:0003341">
    <property type="term" value="P:cilium movement"/>
    <property type="evidence" value="ECO:0007669"/>
    <property type="project" value="TreeGrafter"/>
</dbReference>
<feature type="compositionally biased region" description="Basic and acidic residues" evidence="7">
    <location>
        <begin position="2618"/>
        <end position="2645"/>
    </location>
</feature>
<keyword evidence="3" id="KW-0963">Cytoplasm</keyword>
<keyword evidence="4" id="KW-0969">Cilium</keyword>
<dbReference type="InterPro" id="IPR013783">
    <property type="entry name" value="Ig-like_fold"/>
</dbReference>
<feature type="compositionally biased region" description="Polar residues" evidence="7">
    <location>
        <begin position="2077"/>
        <end position="2088"/>
    </location>
</feature>
<gene>
    <name evidence="9" type="ORF">OXX778_LOCUS5802</name>
</gene>
<evidence type="ECO:0000256" key="4">
    <source>
        <dbReference type="ARBA" id="ARBA00023069"/>
    </source>
</evidence>
<feature type="region of interest" description="Disordered" evidence="7">
    <location>
        <begin position="2265"/>
        <end position="2369"/>
    </location>
</feature>
<dbReference type="InterPro" id="IPR000535">
    <property type="entry name" value="MSP_dom"/>
</dbReference>
<feature type="compositionally biased region" description="Polar residues" evidence="7">
    <location>
        <begin position="3852"/>
        <end position="3887"/>
    </location>
</feature>
<evidence type="ECO:0000256" key="3">
    <source>
        <dbReference type="ARBA" id="ARBA00022490"/>
    </source>
</evidence>
<feature type="domain" description="MSP" evidence="8">
    <location>
        <begin position="4181"/>
        <end position="4302"/>
    </location>
</feature>
<dbReference type="Pfam" id="PF22544">
    <property type="entry name" value="HYDIN_VesB_CFA65-like_Ig"/>
    <property type="match status" value="4"/>
</dbReference>
<dbReference type="EMBL" id="CAJNOC010000651">
    <property type="protein sequence ID" value="CAF0787680.1"/>
    <property type="molecule type" value="Genomic_DNA"/>
</dbReference>
<feature type="compositionally biased region" description="Basic and acidic residues" evidence="7">
    <location>
        <begin position="2325"/>
        <end position="2369"/>
    </location>
</feature>
<dbReference type="InterPro" id="IPR033305">
    <property type="entry name" value="Hydin-like"/>
</dbReference>
<organism evidence="9 10">
    <name type="scientific">Brachionus calyciflorus</name>
    <dbReference type="NCBI Taxonomy" id="104777"/>
    <lineage>
        <taxon>Eukaryota</taxon>
        <taxon>Metazoa</taxon>
        <taxon>Spiralia</taxon>
        <taxon>Gnathifera</taxon>
        <taxon>Rotifera</taxon>
        <taxon>Eurotatoria</taxon>
        <taxon>Monogononta</taxon>
        <taxon>Pseudotrocha</taxon>
        <taxon>Ploima</taxon>
        <taxon>Brachionidae</taxon>
        <taxon>Brachionus</taxon>
    </lineage>
</organism>
<sequence>MSWEIKGTVGSLEALPHITYQSKVSAPKNPKLIKEIKSLRKLKPSEFLREMSMDTKQKLASTHEMYLPKIVELLDMGETSLQKNTQLMVDEPMFQPYPSEIFFQKFEPFTTYEIPLLLRNNDKVPRLVKVTQLDTPYFKIITSADAHQKVGPGLPIIYKIQFTPEENKDYNHELIVTTEREKFIVPIRCIGSRAILDFPDEINFYFSESESVCPVRYVKERTLCVRNIGNKDAKFSLKCDEPFSVVPDHGILPIGENMQVNVYFNPQKCGEYKKELSINYDSSETIFAQLYGSAQDVNVRLDKNSIHIGETYITMSNQRTISIHNRSKIRVHFQWKKFATFELEQQQKLKEIMNLNREEENAKIKMSNLTEDYMTLLSRNFQNKIKTTENKSYHFEDEVFFIQPIEGEIWPDCTFECNIIFKPDYAQTYNRIAYCEVTGRESRLPLRLTGIGAGPKVQLSIEKLDIGSVFIGSTHVYEVVLSNKGFIDAIYNIIIPNTQFGKYFSFDPNEGLISPGGFQAITISFNCNKLGDFNETFDFSIDGKPEKYSMTISGTVIPPTFNFDIPKIKYGLVSYGFKYTHQCLLTNTSLVPMSFNLRVASDNEVRDIPESDQDEYNFKEFSLIPSQGIIPPQSDTKILVEFVPHFIKKYETFLIVDIENVGNDLFNLPISARSTVPQISILTPNIDLGRCFIYHSYEKVVQLCNETSLKARYYLLPSRNNDPIKFTSNQAEGVIEPNSVKHVCVSAESLQLGDIQSDLLIKINGSVEQPIKCNFICISQGPVCQILPKELDWGLTTVLQDSPRDITISNESLIEAKFKAYMGKRNSAWRIEPASGIVEPGSEIVLKAICYLIDKTRYDDVIIIDIENANTQKISVRAQGGGSSIVSEPNIGNLIDFGTFFSGGLLKRVFKLTNKSSRQQSLSFLPDVPVSLNRKESKSKNLPNTLFKMNPNRVELNPGETKEICIEGFGEKPQLVEEYFICNSIIGKTSGKDRIMKFKIRCEFVAPLVSFSTRELVFRCEHDGTSIPESQTKYLTISNVSSLDLTAHLTTNSPFSLIEEDTGNLVKELLVNLKTGDSLHVGINYNTQFKQDLHNEISNGLLTISYSEHQHNDLVNLVGEIYFPNVHLETNIIDFECILNNTEVTQIVKMTNIGPLSVNYKWKFILEKDNIVSNLNADQTNHSDNDSENRNLKLDLSALTDENQNQDDTEQNDLAKSQTLIDQSKAKIENKLEELLMKQNELETPSIEEIFNITPLFGSLNPGETQNLTVTYFGHKEIRAYVKAVCEIQNGPDYELMLKGEASVLNYELSTRTIDLGNIPYDEISEAKLTIKNLGRVTIQYSMIGIHTDETSEYVIEPDLPVIVPMKGSIEADKTATLDVKYLPGSPKKFCKTFQLQISHFAPEEILIQGDAGFADIMLDLPRYESENYKILRREAKSAMKTNEHKSEADISALHLAPELDLQVEIDRIAIETFVKNYTADLAQVIPIGNETDSQELYNNTEQKQEEPLTNDVLSSPKASPKLELKQNDNLKSKSAVSTKTIQSSKSQAKKKIKPYLPDYILDFGHVILGTVKTHVVRAANMGKIFASFEIERQNFSKTGFLIDLEKVRNLPNEESVEFVVTFDPRGANLGLGPVEHVIPINIINGPILNLRLKANVTMPDLQISSDIVDFTEVKCGECKIVTVQLNNHKEVRCDWSASYINKKEDKFTPLHKRKKKLEAQENRPKIFEIMPPNGILMPGQKVNIQVKFMPTEEKFYEERVTIRMAQSSQRLMILCKGKGLEPRIELSKNSLEFEPILPHSGGDEQEVKITNPCAYPIEIYNLEFDKNYLEEERILRIIRGYDEYNTILLPPRNVGDKLPIELYDFYEEQQKKLEEEDQKQKQLLNDTINEMENQENVEIKTEVKIDSSNTQQQVGDVEKNPVFDSIARYLGIDLSNEGRAARNRRGVSMVVHGPPLSGKSRAAVGLAKYYECALLTIDSIIIDAIASSTSPAAAKARQFCADAAAKFAEEEKAEMARNLLLAGAQNTALAQPGGLSVEALAQHSITQGGVPGGSKKTSVAGDSHGNFKPSKKVKGDTSNADQSSNHPSTPPPLSGPVARKLSISTNLFSQEDGYMSTVLPEDVIVDILSERFLLSDCNRGIIIDGLDTLFSQNHLLAASAVLKAFNNRRYIYFVILKSDFQKYKEHLNKLNEEKMKLKKEQEMLEKLFIEEMDEETYNSLPLERRQEIDQRFLETKKQRLKKEAEEKAAERGRIEKELAEQQARLEEERQKKKKKTANGKDSDKKSGAPSQNANHLKKDAPKENKEKAESAAKPEKQVQQNGTERPHTRTENIEDTDKTKKPINKAAHEEEPVIKEKMIDPEEEKRKEAEKLLQQRFKTFDLHFKELCNLLEAWDRTQGTVFRQPSPSEKSDPDDHLPKKTIKPQKNKDKDKKDKEKDKEKEKAEAEKLKAEQLQQQLQQQQQHNDENDENQDPNQSLLQNDEKNKEDGVGVPCIIIENVNKSELDEVFKHPKFPLIGEVLDGMGLGPKGPPIPPPASFAVVPYPVYRKAPAGADFSHYIFVTNNENDPNLIPEEKPKQDISIIPEGSAIEGEKTPDNSSSKPGIKSSKQKQGASRNDSRSVEVQRRASGDRKRTESRTLKRESGAQSPNRGSSSLSGNKNDDNMDGTGSIDGSSLEKPSQKLQRFRWILPPNGEITVRLRFTSEETGQFDQTLSFEIVGTRRRYQLHCRGICTFPTISREPRIVFTNRKKNKEPNEIVNKKYLLNEDLFEFGPLLVGNNKDRCREGKFPEYVENLNIQNVSPLEAEVSFCFLDDTNEKADSCFFLEPSEFTLKQNETKQLKVFACPREPKIYSDTLICCVKENPEPVTFKISCHGQKPELILDKKEFNFKQVLLHRKDSKDIKMTNNTLIPVQWRLEGVDLLGEEFVCNQISGIIEPFQTFTLVLHFRALRPLVLSPKDKKILKLLVSSVNSFLGFMENHSILVTAEAYDVALEINLPKGNDGGLEFGNVRVNNESKLNCTLKNKGKYPIKYNFLTESNGPNTSELLKYLTISPAMGELPSVHDRNSQNQIVTVTINPKKEIYVKDASVLKCQITEPTVNDGSIIANIPIKLSVKALVSKFAITPQSEINFGPILNNTRRQERFVIENKGEFDFKFTISKYSVESVKNQSKSLVLSDKDYDPINTDNLPSNRPRYSSLSKSGSKANIMIRDGVQNQARLQCGVYTITPAYGILLPQGGHQIITVDCAPDSPGRYEEDLVIDIVDRDMNEYPNGIMYKLVSESVQPGISNTNEIFEEHTIVPNMASFNPKMMGIGIYIEDDNKFFFNNVIVGRTAKARFKLINNNKIPIDLNISLNSKPTNTKSTRLQTQPESAFEIEPSKAQIAPFCHIYAIVSFTPTSMTSYNTYFEASLENPNANIKNKTIHFEINGDGNLPRFTVLKPTLRNKKGQTLMLFKRSILNHTDSQQLVLRNDGNLATKVNFYLIDPDSAFKLRPLENKTAVVFNDKTVSSVVIQPNSQVSFIVSCTPKQVQAYQASLQLTVTDNQFEDTLIQLIGEGYTEDVTIENLHSLPDNEDDEVLSDEDACALKSNQINFGDVYSNEKKQLLFTMRNSSKTDCFRFEWPTGTGLNSPTEQNSNSIIQFSPRVGHLHAGCAKDITISFKSLEPKTLKKELFSCNLSKIIFDQPMNEVKDWDDRMTIIKYINEFVQNSVSTGPVSNSLNEASTLFTQRQMSEANISNSVNQLVNQAQLQQPSNVSQMSNKQIVRKKVVEVEPEPKYTKSDELTQPLELFVNANCDYSRYRCKTSSIRFKDTLMFQTRVYEVSVINRGKTSFDYNWKVTMEDSRRPFTPQIQAETPTPEHSQSPPGRTSKTSKSGTDNSISPTRKSTKELSKDAKKDSGKNSNPKKLSSKDSIDEGKGAKNRKLKESKNSAGDLNDEVQTNRTIDNDNFINTAIQPLRPESPNQIRAESSLSQNAPSSITETGYVPFSIEPMFGKIEPGKTQTFKVKFSPLNVNEYQARIICQIPNTEDGKIGHIIPVKGRGLLPYCHFEVEESDYISSGRRNPDLPGPSGAASGLGLDSMTKVIEFNCVGIGNKILKKFEIINPTNVDYDFEWVKEDQNDGRRHDQFICHTLSGHLPSGRKTEILFEFNPSDIGIDETFWKFQIQKFDLAIPFLLVGISTEPRVIFDKSYISFKPLLLGRPGSEIVYLINQENKKLTFEFDQTSCYTDSRSEVVLVNPAIGELEPNSKFPITLTFTPKEQRKSVFNPKCFVQSSKKPLGLNVKGEGFAIQTALFCEDTNSGNKIEFSDMCINEIHMGEVEKNEICFRNLYIHNQGKYLANFEWYLSSQFTDSLECFTIEPNVGYIEPGDKRHCVLKYQAKHEKSTIANLILKIDNGPVYHVHLDGIAVKPDLQFSFQEFNFGNCFIYKAGMKMNTKALVMTNRGNKDLNVSCLTELNSVFQFDFKQQIIQPGKSLTSLITFIPREVKSYQEILIFELNGLTRREVDIKGQGVQMKVEIVDLKNKLFDIGTLQIGKISKKTLQIINKSSTNINFNLLFEPKSEFLKDKSIIQISPLQNISLKQNQILDLQIKFAPKTRIPKFLEDLFIEYSGIHVPLCSLQGACHGYNIWLETNTVPFGAITQKCSTTKRILMHNDGDIGASFKWETDKMKPEFSIYPQMGYISAGMEIPFDITLNPVELTTDLRKANIKCFIEGNPPLTLTLTGSCVQIIPQKESHVFETNVRQKETKQITITNRTNAQWDLKPVIEGEFFSGLETFIVEPNNSNSYEIAYFPMTMTTNDRKHTGSVFFPLPDGTGLFYNLIGTANSPKPVGKIQREVPCKTPYTEVLTIENWLKKPQRFKVNFEITKPDRPDPSTNIKGNDYIDVPGNGKKEYKLNYLAHKEGVTLLKVIFKNEQTNEYSYYEMGFKAIRASSIGNIDLVTQVRVPISYSLKLENPLQNAVTFSATCSNNSEILIPSNVTISSKSQGDFNFEFLPLKSGESTAKIEITSSELGSSIYDLNLKAIQAPIEKPIYFKTSLGSSQVQTAKFINFCKQKTDYTCKVSSSDFKVDKSIPAAPSAIPSGIEVSFEINYEPTNLVDTKATLTLSSPLGGEYVIPLFGSCLPPKPQGPFVIKSGSSRPIEFKNVFLSPLNFSFAIDNPLFHVAKQSELIKSHQTHKIIVGFDGNDSPSKADVMAKLVITAPKSAGVTNNIQWVYYLKGVSNN</sequence>
<feature type="compositionally biased region" description="Basic and acidic residues" evidence="7">
    <location>
        <begin position="2427"/>
        <end position="2452"/>
    </location>
</feature>
<evidence type="ECO:0000256" key="7">
    <source>
        <dbReference type="SAM" id="MobiDB-lite"/>
    </source>
</evidence>
<evidence type="ECO:0000256" key="2">
    <source>
        <dbReference type="ARBA" id="ARBA00004496"/>
    </source>
</evidence>
<dbReference type="Proteomes" id="UP000663879">
    <property type="component" value="Unassembled WGS sequence"/>
</dbReference>
<dbReference type="OrthoDB" id="442692at2759"/>
<feature type="compositionally biased region" description="Low complexity" evidence="7">
    <location>
        <begin position="2453"/>
        <end position="2464"/>
    </location>
</feature>
<comment type="subcellular location">
    <subcellularLocation>
        <location evidence="1">Cell projection</location>
        <location evidence="1">Cilium</location>
    </subcellularLocation>
    <subcellularLocation>
        <location evidence="2">Cytoplasm</location>
    </subcellularLocation>
</comment>
<dbReference type="Gene3D" id="2.60.40.10">
    <property type="entry name" value="Immunoglobulins"/>
    <property type="match status" value="23"/>
</dbReference>
<feature type="compositionally biased region" description="Basic and acidic residues" evidence="7">
    <location>
        <begin position="1521"/>
        <end position="1532"/>
    </location>
</feature>
<feature type="coiled-coil region" evidence="6">
    <location>
        <begin position="1864"/>
        <end position="1895"/>
    </location>
</feature>
<dbReference type="InterPro" id="IPR027417">
    <property type="entry name" value="P-loop_NTPase"/>
</dbReference>
<feature type="region of interest" description="Disordered" evidence="7">
    <location>
        <begin position="2047"/>
        <end position="2097"/>
    </location>
</feature>
<dbReference type="PANTHER" id="PTHR23053:SF0">
    <property type="entry name" value="HYDROCEPHALUS-INDUCING PROTEIN HOMOLOG"/>
    <property type="match status" value="1"/>
</dbReference>
<protein>
    <recommendedName>
        <fullName evidence="8">MSP domain-containing protein</fullName>
    </recommendedName>
</protein>
<evidence type="ECO:0000256" key="5">
    <source>
        <dbReference type="ARBA" id="ARBA00023273"/>
    </source>
</evidence>
<feature type="coiled-coil region" evidence="6">
    <location>
        <begin position="1189"/>
        <end position="1241"/>
    </location>
</feature>
<dbReference type="PROSITE" id="PS50202">
    <property type="entry name" value="MSP"/>
    <property type="match status" value="1"/>
</dbReference>